<proteinExistence type="predicted"/>
<feature type="compositionally biased region" description="Basic and acidic residues" evidence="1">
    <location>
        <begin position="126"/>
        <end position="136"/>
    </location>
</feature>
<protein>
    <submittedName>
        <fullName evidence="3">Uncharacterized protein</fullName>
    </submittedName>
</protein>
<dbReference type="Proteomes" id="UP000319298">
    <property type="component" value="Chromosome"/>
</dbReference>
<keyword evidence="2" id="KW-1133">Transmembrane helix</keyword>
<sequence length="136" mass="14695">MAPHHLPFYLAPGSGTDVLMVVMGIFLVGTLLWVGTLYWKLHSLPERMAHKSQKLQFEIVAVLGIISLFTHMHIFWVAGLLLAMIDLPDFGTPLRSIAGSVERIADAAPAEGGAPELPSLPPVEKPIPKGKEASHA</sequence>
<keyword evidence="4" id="KW-1185">Reference proteome</keyword>
<organism evidence="3 4">
    <name type="scientific">Bradyrhizobium symbiodeficiens</name>
    <dbReference type="NCBI Taxonomy" id="1404367"/>
    <lineage>
        <taxon>Bacteria</taxon>
        <taxon>Pseudomonadati</taxon>
        <taxon>Pseudomonadota</taxon>
        <taxon>Alphaproteobacteria</taxon>
        <taxon>Hyphomicrobiales</taxon>
        <taxon>Nitrobacteraceae</taxon>
        <taxon>Bradyrhizobium</taxon>
    </lineage>
</organism>
<gene>
    <name evidence="3" type="ORF">FJN17_05820</name>
</gene>
<evidence type="ECO:0000313" key="4">
    <source>
        <dbReference type="Proteomes" id="UP000319298"/>
    </source>
</evidence>
<keyword evidence="2" id="KW-0812">Transmembrane</keyword>
<dbReference type="RefSeq" id="WP_094975117.1">
    <property type="nucleotide sequence ID" value="NZ_CP029427.2"/>
</dbReference>
<evidence type="ECO:0000256" key="1">
    <source>
        <dbReference type="SAM" id="MobiDB-lite"/>
    </source>
</evidence>
<feature type="region of interest" description="Disordered" evidence="1">
    <location>
        <begin position="110"/>
        <end position="136"/>
    </location>
</feature>
<reference evidence="4" key="1">
    <citation type="submission" date="2019-06" db="EMBL/GenBank/DDBJ databases">
        <title>Whole-Genome Sequence of Bradyrhizobium sp. 3 Strain 65S1MB.</title>
        <authorList>
            <person name="Bromfield E.S.P."/>
            <person name="Cloutier S."/>
            <person name="Nguyen H.D.T."/>
        </authorList>
    </citation>
    <scope>NUCLEOTIDE SEQUENCE [LARGE SCALE GENOMIC DNA]</scope>
    <source>
        <strain evidence="4">65S1MB</strain>
    </source>
</reference>
<evidence type="ECO:0000313" key="3">
    <source>
        <dbReference type="EMBL" id="QDF42258.1"/>
    </source>
</evidence>
<keyword evidence="2" id="KW-0472">Membrane</keyword>
<reference evidence="3 4" key="2">
    <citation type="journal article" date="2020" name="Int. J. Syst. Evol. Microbiol.">
        <title>Description and complete genome sequences of Bradyrhizobium symbiodeficiens sp. nov., a non-symbiotic bacterium associated with legumes native to Canada.</title>
        <authorList>
            <person name="Bromfield E.S.P."/>
            <person name="Cloutier S."/>
            <person name="Nguyen H.D.T."/>
        </authorList>
    </citation>
    <scope>NUCLEOTIDE SEQUENCE [LARGE SCALE GENOMIC DNA]</scope>
    <source>
        <strain evidence="3 4">65S1MB</strain>
    </source>
</reference>
<feature type="transmembrane region" description="Helical" evidence="2">
    <location>
        <begin position="60"/>
        <end position="85"/>
    </location>
</feature>
<accession>A0ABX5WG20</accession>
<feature type="transmembrane region" description="Helical" evidence="2">
    <location>
        <begin position="20"/>
        <end position="39"/>
    </location>
</feature>
<name>A0ABX5WG20_9BRAD</name>
<dbReference type="EMBL" id="CP041090">
    <property type="protein sequence ID" value="QDF42258.1"/>
    <property type="molecule type" value="Genomic_DNA"/>
</dbReference>
<evidence type="ECO:0000256" key="2">
    <source>
        <dbReference type="SAM" id="Phobius"/>
    </source>
</evidence>